<organism evidence="1 2">
    <name type="scientific">Anisodus acutangulus</name>
    <dbReference type="NCBI Taxonomy" id="402998"/>
    <lineage>
        <taxon>Eukaryota</taxon>
        <taxon>Viridiplantae</taxon>
        <taxon>Streptophyta</taxon>
        <taxon>Embryophyta</taxon>
        <taxon>Tracheophyta</taxon>
        <taxon>Spermatophyta</taxon>
        <taxon>Magnoliopsida</taxon>
        <taxon>eudicotyledons</taxon>
        <taxon>Gunneridae</taxon>
        <taxon>Pentapetalae</taxon>
        <taxon>asterids</taxon>
        <taxon>lamiids</taxon>
        <taxon>Solanales</taxon>
        <taxon>Solanaceae</taxon>
        <taxon>Solanoideae</taxon>
        <taxon>Hyoscyameae</taxon>
        <taxon>Anisodus</taxon>
    </lineage>
</organism>
<comment type="caution">
    <text evidence="1">The sequence shown here is derived from an EMBL/GenBank/DDBJ whole genome shotgun (WGS) entry which is preliminary data.</text>
</comment>
<protein>
    <submittedName>
        <fullName evidence="1">Uncharacterized protein</fullName>
    </submittedName>
</protein>
<gene>
    <name evidence="1" type="ORF">K7X08_006507</name>
</gene>
<dbReference type="OrthoDB" id="1775063at2759"/>
<dbReference type="EMBL" id="JAJAGQ010000002">
    <property type="protein sequence ID" value="KAJ8569930.1"/>
    <property type="molecule type" value="Genomic_DNA"/>
</dbReference>
<name>A0A9Q1MYZ9_9SOLA</name>
<keyword evidence="2" id="KW-1185">Reference proteome</keyword>
<dbReference type="Proteomes" id="UP001152561">
    <property type="component" value="Unassembled WGS sequence"/>
</dbReference>
<proteinExistence type="predicted"/>
<evidence type="ECO:0000313" key="1">
    <source>
        <dbReference type="EMBL" id="KAJ8569930.1"/>
    </source>
</evidence>
<sequence>MSPNVSASSSAINLLNFLPINFEVIDAYFSMLKSSKTPSSDSPKMDEVFMHEYILNSVLLKDNTNLIFTVANEVEKFYYGLLLLVTYLVDPLVQCIGWKKQTNLLTGFGTVAIEADSDICLSYEDAMDINESRKVNPVIQFLTVAFNLIESERNLMRLLKHKATLEPQILDLIESAHEELICLRAFLMDVLRQHIELNELHHLLMHAEVIAPRLAQISGSCYANFTSSTEKMRLLLSDLLQDIESVKVEVRKVCYQVMDASPCNMIDIGLINFLLNHQDGVLSYDTCSISFLKNQISVVKEKLAYLSALLSDIVHYRTVHQELKDLMKRVQDIKYVCFFPIMSYKPAWYVMSWVFIQKI</sequence>
<evidence type="ECO:0000313" key="2">
    <source>
        <dbReference type="Proteomes" id="UP001152561"/>
    </source>
</evidence>
<reference evidence="2" key="1">
    <citation type="journal article" date="2023" name="Proc. Natl. Acad. Sci. U.S.A.">
        <title>Genomic and structural basis for evolution of tropane alkaloid biosynthesis.</title>
        <authorList>
            <person name="Wanga Y.-J."/>
            <person name="Taina T."/>
            <person name="Yua J.-Y."/>
            <person name="Lia J."/>
            <person name="Xua B."/>
            <person name="Chenc J."/>
            <person name="D'Auriad J.C."/>
            <person name="Huanga J.-P."/>
            <person name="Huanga S.-X."/>
        </authorList>
    </citation>
    <scope>NUCLEOTIDE SEQUENCE [LARGE SCALE GENOMIC DNA]</scope>
    <source>
        <strain evidence="2">cv. KIB-2019</strain>
    </source>
</reference>
<dbReference type="AlphaFoldDB" id="A0A9Q1MYZ9"/>
<accession>A0A9Q1MYZ9</accession>